<dbReference type="Gene3D" id="1.10.760.10">
    <property type="entry name" value="Cytochrome c-like domain"/>
    <property type="match status" value="2"/>
</dbReference>
<evidence type="ECO:0000256" key="4">
    <source>
        <dbReference type="ARBA" id="ARBA00022729"/>
    </source>
</evidence>
<reference evidence="9" key="1">
    <citation type="submission" date="2012-02" db="EMBL/GenBank/DDBJ databases">
        <title>The complete genome of Solitalea canadensis DSM 3403.</title>
        <authorList>
            <consortium name="US DOE Joint Genome Institute (JGI-PGF)"/>
            <person name="Lucas S."/>
            <person name="Copeland A."/>
            <person name="Lapidus A."/>
            <person name="Glavina del Rio T."/>
            <person name="Dalin E."/>
            <person name="Tice H."/>
            <person name="Bruce D."/>
            <person name="Goodwin L."/>
            <person name="Pitluck S."/>
            <person name="Peters L."/>
            <person name="Ovchinnikova G."/>
            <person name="Lu M."/>
            <person name="Kyrpides N."/>
            <person name="Mavromatis K."/>
            <person name="Ivanova N."/>
            <person name="Brettin T."/>
            <person name="Detter J.C."/>
            <person name="Han C."/>
            <person name="Larimer F."/>
            <person name="Land M."/>
            <person name="Hauser L."/>
            <person name="Markowitz V."/>
            <person name="Cheng J.-F."/>
            <person name="Hugenholtz P."/>
            <person name="Woyke T."/>
            <person name="Wu D."/>
            <person name="Spring S."/>
            <person name="Schroeder M."/>
            <person name="Kopitz M."/>
            <person name="Brambilla E."/>
            <person name="Klenk H.-P."/>
            <person name="Eisen J.A."/>
        </authorList>
    </citation>
    <scope>NUCLEOTIDE SEQUENCE</scope>
    <source>
        <strain evidence="9">DSM 3403</strain>
    </source>
</reference>
<dbReference type="GO" id="GO:0030313">
    <property type="term" value="C:cell envelope"/>
    <property type="evidence" value="ECO:0007669"/>
    <property type="project" value="UniProtKB-SubCell"/>
</dbReference>
<dbReference type="Proteomes" id="UP000007590">
    <property type="component" value="Chromosome"/>
</dbReference>
<dbReference type="PANTHER" id="PTHR30600">
    <property type="entry name" value="CYTOCHROME C PEROXIDASE-RELATED"/>
    <property type="match status" value="1"/>
</dbReference>
<evidence type="ECO:0000256" key="5">
    <source>
        <dbReference type="ARBA" id="ARBA00023002"/>
    </source>
</evidence>
<dbReference type="Pfam" id="PF03150">
    <property type="entry name" value="CCP_MauG"/>
    <property type="match status" value="1"/>
</dbReference>
<comment type="subcellular location">
    <subcellularLocation>
        <location evidence="1">Cell envelope</location>
    </subcellularLocation>
</comment>
<dbReference type="GO" id="GO:0009055">
    <property type="term" value="F:electron transfer activity"/>
    <property type="evidence" value="ECO:0007669"/>
    <property type="project" value="InterPro"/>
</dbReference>
<dbReference type="OrthoDB" id="9805202at2"/>
<gene>
    <name evidence="9" type="ordered locus">Solca_3639</name>
</gene>
<dbReference type="InterPro" id="IPR004852">
    <property type="entry name" value="Di-haem_cyt_c_peroxidsae"/>
</dbReference>
<dbReference type="GO" id="GO:0020037">
    <property type="term" value="F:heme binding"/>
    <property type="evidence" value="ECO:0007669"/>
    <property type="project" value="InterPro"/>
</dbReference>
<dbReference type="GO" id="GO:0046872">
    <property type="term" value="F:metal ion binding"/>
    <property type="evidence" value="ECO:0007669"/>
    <property type="project" value="UniProtKB-KW"/>
</dbReference>
<dbReference type="STRING" id="929556.Solca_3639"/>
<dbReference type="InterPro" id="IPR036909">
    <property type="entry name" value="Cyt_c-like_dom_sf"/>
</dbReference>
<accession>H8KLE1</accession>
<dbReference type="PANTHER" id="PTHR30600:SF10">
    <property type="entry name" value="BLL6722 PROTEIN"/>
    <property type="match status" value="1"/>
</dbReference>
<evidence type="ECO:0000259" key="8">
    <source>
        <dbReference type="PROSITE" id="PS51007"/>
    </source>
</evidence>
<sequence>MQKIIVIVLLSAIVGCFQACFKKENIEQDVREQYLTDIDSLRSSIAVLEENTRIGVDEQTLQQNLRAARLRYKKIEYLVEYFSPYTADFINGAPLDEIEVYDNKVISPEGFQVIEAYLFPVYDKSRKTELIAHVHSLLMTMNRLTEQAQTTPITSQHLFDAMRLEVYRIIAMGISGFDTPESQNSVLEAAASIKGMQQTLVRYKNNATWGDKAIKYLQNNADFNSFDRMVFITQFANHLSEELLQLQLNEGITPFKALRAVNTSAKNLFVPEAFDANFFTADFEAHSSAEKVALGKLLFFDPVLSGNGNRACVSCHQPEKAFSDGLEKSIAFEGKTSIERNAPTLLNAGFQKAQFYDSRVANLEDQAAAVINNKAELHGSFEKTVLKLSESNEYQQRFASAFPQKKQPISDETIKNALASYIRSLKSFNSRFDQYVRGDKSKMSKQEIEGFNIFMGKGKCGTCHFAPLFNGTVPPNYEKSESEVIGVPATIKQTSIDNDLGKYGLFAYEQYKFSFKTPTIRNVELTAPYMHNGVFKTLEEVVDFYDKGGAAGIGADLPYLTLPFDKLNLSAQEKRNLVAFMKTLTDVPSSSVVSVKLPQLANSKLNNRKALY</sequence>
<keyword evidence="10" id="KW-1185">Reference proteome</keyword>
<dbReference type="EMBL" id="CP003349">
    <property type="protein sequence ID" value="AFD08643.1"/>
    <property type="molecule type" value="Genomic_DNA"/>
</dbReference>
<dbReference type="InterPro" id="IPR051395">
    <property type="entry name" value="Cytochrome_c_Peroxidase/MauG"/>
</dbReference>
<organism evidence="9 10">
    <name type="scientific">Solitalea canadensis (strain ATCC 29591 / DSM 3403 / JCM 21819 / LMG 8368 / NBRC 15130 / NCIMB 12057 / USAM 9D)</name>
    <name type="common">Flexibacter canadensis</name>
    <dbReference type="NCBI Taxonomy" id="929556"/>
    <lineage>
        <taxon>Bacteria</taxon>
        <taxon>Pseudomonadati</taxon>
        <taxon>Bacteroidota</taxon>
        <taxon>Sphingobacteriia</taxon>
        <taxon>Sphingobacteriales</taxon>
        <taxon>Sphingobacteriaceae</taxon>
        <taxon>Solitalea</taxon>
    </lineage>
</organism>
<keyword evidence="2 7" id="KW-0349">Heme</keyword>
<dbReference type="Gene3D" id="1.20.1420.20">
    <property type="entry name" value="M75 peptidase, HXXE motif"/>
    <property type="match status" value="1"/>
</dbReference>
<dbReference type="SUPFAM" id="SSF46626">
    <property type="entry name" value="Cytochrome c"/>
    <property type="match status" value="2"/>
</dbReference>
<protein>
    <submittedName>
        <fullName evidence="9">Cytochrome c peroxidase</fullName>
    </submittedName>
</protein>
<dbReference type="AlphaFoldDB" id="H8KLE1"/>
<keyword evidence="5" id="KW-0560">Oxidoreductase</keyword>
<dbReference type="HOGENOM" id="CLU_033048_0_0_10"/>
<evidence type="ECO:0000256" key="6">
    <source>
        <dbReference type="ARBA" id="ARBA00023004"/>
    </source>
</evidence>
<dbReference type="InterPro" id="IPR038352">
    <property type="entry name" value="Imelysin_sf"/>
</dbReference>
<dbReference type="PROSITE" id="PS51007">
    <property type="entry name" value="CYTC"/>
    <property type="match status" value="2"/>
</dbReference>
<evidence type="ECO:0000256" key="1">
    <source>
        <dbReference type="ARBA" id="ARBA00004196"/>
    </source>
</evidence>
<evidence type="ECO:0000313" key="9">
    <source>
        <dbReference type="EMBL" id="AFD08643.1"/>
    </source>
</evidence>
<feature type="domain" description="Cytochrome c" evidence="8">
    <location>
        <begin position="290"/>
        <end position="426"/>
    </location>
</feature>
<dbReference type="PROSITE" id="PS51257">
    <property type="entry name" value="PROKAR_LIPOPROTEIN"/>
    <property type="match status" value="1"/>
</dbReference>
<evidence type="ECO:0000256" key="3">
    <source>
        <dbReference type="ARBA" id="ARBA00022723"/>
    </source>
</evidence>
<keyword evidence="4" id="KW-0732">Signal</keyword>
<feature type="domain" description="Cytochrome c" evidence="8">
    <location>
        <begin position="445"/>
        <end position="585"/>
    </location>
</feature>
<dbReference type="KEGG" id="scn:Solca_3639"/>
<keyword evidence="3 7" id="KW-0479">Metal-binding</keyword>
<evidence type="ECO:0000256" key="2">
    <source>
        <dbReference type="ARBA" id="ARBA00022617"/>
    </source>
</evidence>
<dbReference type="GO" id="GO:0004130">
    <property type="term" value="F:cytochrome-c peroxidase activity"/>
    <property type="evidence" value="ECO:0007669"/>
    <property type="project" value="TreeGrafter"/>
</dbReference>
<dbReference type="RefSeq" id="WP_014681866.1">
    <property type="nucleotide sequence ID" value="NC_017770.1"/>
</dbReference>
<keyword evidence="6 7" id="KW-0408">Iron</keyword>
<keyword evidence="9" id="KW-0575">Peroxidase</keyword>
<evidence type="ECO:0000256" key="7">
    <source>
        <dbReference type="PROSITE-ProRule" id="PRU00433"/>
    </source>
</evidence>
<dbReference type="eggNOG" id="COG1858">
    <property type="taxonomic scope" value="Bacteria"/>
</dbReference>
<name>H8KLE1_SOLCM</name>
<proteinExistence type="predicted"/>
<evidence type="ECO:0000313" key="10">
    <source>
        <dbReference type="Proteomes" id="UP000007590"/>
    </source>
</evidence>
<dbReference type="InterPro" id="IPR009056">
    <property type="entry name" value="Cyt_c-like_dom"/>
</dbReference>